<evidence type="ECO:0000313" key="13">
    <source>
        <dbReference type="Proteomes" id="UP001497512"/>
    </source>
</evidence>
<dbReference type="Pfam" id="PF00085">
    <property type="entry name" value="Thioredoxin"/>
    <property type="match status" value="1"/>
</dbReference>
<evidence type="ECO:0000313" key="12">
    <source>
        <dbReference type="EMBL" id="CAK9235455.1"/>
    </source>
</evidence>
<dbReference type="CDD" id="cd02947">
    <property type="entry name" value="TRX_family"/>
    <property type="match status" value="1"/>
</dbReference>
<gene>
    <name evidence="12" type="ORF">CSSPTR1EN2_LOCUS22725</name>
</gene>
<evidence type="ECO:0000256" key="4">
    <source>
        <dbReference type="ARBA" id="ARBA00022640"/>
    </source>
</evidence>
<evidence type="ECO:0000259" key="11">
    <source>
        <dbReference type="PROSITE" id="PS51352"/>
    </source>
</evidence>
<feature type="domain" description="Thioredoxin" evidence="11">
    <location>
        <begin position="93"/>
        <end position="202"/>
    </location>
</feature>
<evidence type="ECO:0000256" key="3">
    <source>
        <dbReference type="ARBA" id="ARBA00022528"/>
    </source>
</evidence>
<protein>
    <recommendedName>
        <fullName evidence="11">Thioredoxin domain-containing protein</fullName>
    </recommendedName>
</protein>
<dbReference type="SUPFAM" id="SSF52833">
    <property type="entry name" value="Thioredoxin-like"/>
    <property type="match status" value="1"/>
</dbReference>
<keyword evidence="3" id="KW-0150">Chloroplast</keyword>
<dbReference type="PROSITE" id="PS51352">
    <property type="entry name" value="THIOREDOXIN_2"/>
    <property type="match status" value="1"/>
</dbReference>
<dbReference type="PRINTS" id="PR00421">
    <property type="entry name" value="THIOREDOXIN"/>
</dbReference>
<evidence type="ECO:0000256" key="6">
    <source>
        <dbReference type="ARBA" id="ARBA00022982"/>
    </source>
</evidence>
<comment type="similarity">
    <text evidence="10">Belongs to the thioredoxin family. Plant CITRX-type subfamily.</text>
</comment>
<comment type="subcellular location">
    <subcellularLocation>
        <location evidence="1">Plastid</location>
        <location evidence="1">Chloroplast</location>
    </subcellularLocation>
</comment>
<name>A0ABP0V309_9BRYO</name>
<evidence type="ECO:0000256" key="9">
    <source>
        <dbReference type="ARBA" id="ARBA00023284"/>
    </source>
</evidence>
<proteinExistence type="inferred from homology"/>
<evidence type="ECO:0000256" key="5">
    <source>
        <dbReference type="ARBA" id="ARBA00022946"/>
    </source>
</evidence>
<keyword evidence="7" id="KW-0560">Oxidoreductase</keyword>
<dbReference type="Gene3D" id="3.40.30.10">
    <property type="entry name" value="Glutaredoxin"/>
    <property type="match status" value="1"/>
</dbReference>
<organism evidence="12 13">
    <name type="scientific">Sphagnum troendelagicum</name>
    <dbReference type="NCBI Taxonomy" id="128251"/>
    <lineage>
        <taxon>Eukaryota</taxon>
        <taxon>Viridiplantae</taxon>
        <taxon>Streptophyta</taxon>
        <taxon>Embryophyta</taxon>
        <taxon>Bryophyta</taxon>
        <taxon>Sphagnophytina</taxon>
        <taxon>Sphagnopsida</taxon>
        <taxon>Sphagnales</taxon>
        <taxon>Sphagnaceae</taxon>
        <taxon>Sphagnum</taxon>
    </lineage>
</organism>
<keyword evidence="4" id="KW-0934">Plastid</keyword>
<evidence type="ECO:0000256" key="10">
    <source>
        <dbReference type="ARBA" id="ARBA00024039"/>
    </source>
</evidence>
<dbReference type="PANTHER" id="PTHR47834">
    <property type="entry name" value="THIOREDOXIN-LIKE PROTEIN CITRX, CHLOROPLASTIC"/>
    <property type="match status" value="1"/>
</dbReference>
<dbReference type="InterPro" id="IPR036249">
    <property type="entry name" value="Thioredoxin-like_sf"/>
</dbReference>
<accession>A0ABP0V309</accession>
<keyword evidence="6" id="KW-0249">Electron transport</keyword>
<dbReference type="InterPro" id="IPR044182">
    <property type="entry name" value="CITRX"/>
</dbReference>
<dbReference type="Proteomes" id="UP001497512">
    <property type="component" value="Chromosome 8"/>
</dbReference>
<keyword evidence="13" id="KW-1185">Reference proteome</keyword>
<evidence type="ECO:0000256" key="2">
    <source>
        <dbReference type="ARBA" id="ARBA00022448"/>
    </source>
</evidence>
<dbReference type="PANTHER" id="PTHR47834:SF2">
    <property type="entry name" value="THIOREDOXIN-LIKE PROTEIN CITRX, CHLOROPLASTIC"/>
    <property type="match status" value="1"/>
</dbReference>
<keyword evidence="2" id="KW-0813">Transport</keyword>
<keyword evidence="9" id="KW-0676">Redox-active center</keyword>
<keyword evidence="5" id="KW-0809">Transit peptide</keyword>
<reference evidence="12" key="1">
    <citation type="submission" date="2024-02" db="EMBL/GenBank/DDBJ databases">
        <authorList>
            <consortium name="ELIXIR-Norway"/>
            <consortium name="Elixir Norway"/>
        </authorList>
    </citation>
    <scope>NUCLEOTIDE SEQUENCE</scope>
</reference>
<dbReference type="EMBL" id="OZ019900">
    <property type="protein sequence ID" value="CAK9235455.1"/>
    <property type="molecule type" value="Genomic_DNA"/>
</dbReference>
<evidence type="ECO:0000256" key="1">
    <source>
        <dbReference type="ARBA" id="ARBA00004229"/>
    </source>
</evidence>
<evidence type="ECO:0000256" key="8">
    <source>
        <dbReference type="ARBA" id="ARBA00023157"/>
    </source>
</evidence>
<dbReference type="InterPro" id="IPR013766">
    <property type="entry name" value="Thioredoxin_domain"/>
</dbReference>
<evidence type="ECO:0000256" key="7">
    <source>
        <dbReference type="ARBA" id="ARBA00023002"/>
    </source>
</evidence>
<keyword evidence="8" id="KW-1015">Disulfide bond</keyword>
<sequence length="202" mass="22316">MAASAFLVSPCTHLVGGKLSNKGESRGTRGAVLTTTRSSREMVQCAVWQSRKGSIPGFPCSGFLGQQCVVRSFWSSRPTLKKRSLNSTLAKASLLVQKVTARELDDILGGERTQPMVVDFYATWCGPCILLAQELETLAVEYGDRVRFLKIDTDEEHELATQMEIRGLPTMVFVSKDTEKHAIRTEGLLPGQVIRDIIDKEL</sequence>